<dbReference type="EMBL" id="CAMPGE010018743">
    <property type="protein sequence ID" value="CAI2377132.1"/>
    <property type="molecule type" value="Genomic_DNA"/>
</dbReference>
<accession>A0AAD1XQW0</accession>
<comment type="caution">
    <text evidence="2">The sequence shown here is derived from an EMBL/GenBank/DDBJ whole genome shotgun (WGS) entry which is preliminary data.</text>
</comment>
<organism evidence="2 3">
    <name type="scientific">Euplotes crassus</name>
    <dbReference type="NCBI Taxonomy" id="5936"/>
    <lineage>
        <taxon>Eukaryota</taxon>
        <taxon>Sar</taxon>
        <taxon>Alveolata</taxon>
        <taxon>Ciliophora</taxon>
        <taxon>Intramacronucleata</taxon>
        <taxon>Spirotrichea</taxon>
        <taxon>Hypotrichia</taxon>
        <taxon>Euplotida</taxon>
        <taxon>Euplotidae</taxon>
        <taxon>Moneuplotes</taxon>
    </lineage>
</organism>
<sequence length="274" mass="31254">MRNTFFVCILLQLVICCILATTSPPQPRANRNPSSLPNKRPFPLSTLNHDLILEFALQDIKSSSQKHVQNANTHIFQPLSSSAKSSSKTTSKPFEKPAAEEFCRTQESKIGAPLDFTKVWSFEVLGIKVLLQLQFILKMGWFVVQGEARENGYQVTYIPFLLGYSYLWTDVDAGISKFYIDPNFQYVWMYVPVDVVLTSERICMKAVYNLAPMHFYVELNPFLKECKFEIFDEILSEEPLNSECNDVKNLTAVVANTHLSPGHSQLLFDMCVNF</sequence>
<evidence type="ECO:0000313" key="2">
    <source>
        <dbReference type="EMBL" id="CAI2377132.1"/>
    </source>
</evidence>
<feature type="chain" id="PRO_5041919732" evidence="1">
    <location>
        <begin position="21"/>
        <end position="274"/>
    </location>
</feature>
<evidence type="ECO:0000313" key="3">
    <source>
        <dbReference type="Proteomes" id="UP001295684"/>
    </source>
</evidence>
<dbReference type="Proteomes" id="UP001295684">
    <property type="component" value="Unassembled WGS sequence"/>
</dbReference>
<protein>
    <submittedName>
        <fullName evidence="2">Uncharacterized protein</fullName>
    </submittedName>
</protein>
<keyword evidence="3" id="KW-1185">Reference proteome</keyword>
<keyword evidence="1" id="KW-0732">Signal</keyword>
<gene>
    <name evidence="2" type="ORF">ECRASSUSDP1_LOCUS18515</name>
</gene>
<proteinExistence type="predicted"/>
<feature type="signal peptide" evidence="1">
    <location>
        <begin position="1"/>
        <end position="20"/>
    </location>
</feature>
<reference evidence="2" key="1">
    <citation type="submission" date="2023-07" db="EMBL/GenBank/DDBJ databases">
        <authorList>
            <consortium name="AG Swart"/>
            <person name="Singh M."/>
            <person name="Singh A."/>
            <person name="Seah K."/>
            <person name="Emmerich C."/>
        </authorList>
    </citation>
    <scope>NUCLEOTIDE SEQUENCE</scope>
    <source>
        <strain evidence="2">DP1</strain>
    </source>
</reference>
<name>A0AAD1XQW0_EUPCR</name>
<dbReference type="AlphaFoldDB" id="A0AAD1XQW0"/>
<evidence type="ECO:0000256" key="1">
    <source>
        <dbReference type="SAM" id="SignalP"/>
    </source>
</evidence>